<protein>
    <submittedName>
        <fullName evidence="2">TfoX/Sxy family protein</fullName>
    </submittedName>
</protein>
<dbReference type="Gene3D" id="3.30.1460.30">
    <property type="entry name" value="YgaC/TfoX-N like chaperone"/>
    <property type="match status" value="1"/>
</dbReference>
<sequence length="110" mass="11979">MQTDPARDALAQRIRQSLAFHPDVREKNMFGGVAFMVDGQLAVSAGRDGDLLVRVDPSGYRDLLTAGGQPAYMGTGRPMGEGWVTVPMEIIVDDEALNWWITVGRTSRSG</sequence>
<dbReference type="Pfam" id="PF04993">
    <property type="entry name" value="TfoX_N"/>
    <property type="match status" value="1"/>
</dbReference>
<dbReference type="Proteomes" id="UP000609874">
    <property type="component" value="Unassembled WGS sequence"/>
</dbReference>
<keyword evidence="3" id="KW-1185">Reference proteome</keyword>
<dbReference type="InterPro" id="IPR007076">
    <property type="entry name" value="TfoX_N"/>
</dbReference>
<dbReference type="SUPFAM" id="SSF159894">
    <property type="entry name" value="YgaC/TfoX-N like"/>
    <property type="match status" value="1"/>
</dbReference>
<organism evidence="2 3">
    <name type="scientific">Arthrobacter gallicola</name>
    <dbReference type="NCBI Taxonomy" id="2762225"/>
    <lineage>
        <taxon>Bacteria</taxon>
        <taxon>Bacillati</taxon>
        <taxon>Actinomycetota</taxon>
        <taxon>Actinomycetes</taxon>
        <taxon>Micrococcales</taxon>
        <taxon>Micrococcaceae</taxon>
        <taxon>Arthrobacter</taxon>
    </lineage>
</organism>
<comment type="caution">
    <text evidence="2">The sequence shown here is derived from an EMBL/GenBank/DDBJ whole genome shotgun (WGS) entry which is preliminary data.</text>
</comment>
<feature type="domain" description="TfoX N-terminal" evidence="1">
    <location>
        <begin position="18"/>
        <end position="102"/>
    </location>
</feature>
<evidence type="ECO:0000313" key="2">
    <source>
        <dbReference type="EMBL" id="MBD7995865.1"/>
    </source>
</evidence>
<gene>
    <name evidence="2" type="ORF">H9639_11205</name>
</gene>
<dbReference type="EMBL" id="JACSQD010000005">
    <property type="protein sequence ID" value="MBD7995865.1"/>
    <property type="molecule type" value="Genomic_DNA"/>
</dbReference>
<accession>A0ABR8UU03</accession>
<dbReference type="RefSeq" id="WP_191808173.1">
    <property type="nucleotide sequence ID" value="NZ_JACSQD010000005.1"/>
</dbReference>
<evidence type="ECO:0000313" key="3">
    <source>
        <dbReference type="Proteomes" id="UP000609874"/>
    </source>
</evidence>
<reference evidence="2 3" key="1">
    <citation type="submission" date="2020-08" db="EMBL/GenBank/DDBJ databases">
        <title>A Genomic Blueprint of the Chicken Gut Microbiome.</title>
        <authorList>
            <person name="Gilroy R."/>
            <person name="Ravi A."/>
            <person name="Getino M."/>
            <person name="Pursley I."/>
            <person name="Horton D.L."/>
            <person name="Alikhan N.-F."/>
            <person name="Baker D."/>
            <person name="Gharbi K."/>
            <person name="Hall N."/>
            <person name="Watson M."/>
            <person name="Adriaenssens E.M."/>
            <person name="Foster-Nyarko E."/>
            <person name="Jarju S."/>
            <person name="Secka A."/>
            <person name="Antonio M."/>
            <person name="Oren A."/>
            <person name="Chaudhuri R."/>
            <person name="La Ragione R.M."/>
            <person name="Hildebrand F."/>
            <person name="Pallen M.J."/>
        </authorList>
    </citation>
    <scope>NUCLEOTIDE SEQUENCE [LARGE SCALE GENOMIC DNA]</scope>
    <source>
        <strain evidence="2 3">Sa2CUA1</strain>
    </source>
</reference>
<name>A0ABR8UU03_9MICC</name>
<proteinExistence type="predicted"/>
<evidence type="ECO:0000259" key="1">
    <source>
        <dbReference type="Pfam" id="PF04993"/>
    </source>
</evidence>